<comment type="catalytic activity">
    <reaction evidence="6">
        <text>L-seryl-[protein] + ATP = O-phospho-L-seryl-[protein] + ADP + H(+)</text>
        <dbReference type="Rhea" id="RHEA:17989"/>
        <dbReference type="Rhea" id="RHEA-COMP:9863"/>
        <dbReference type="Rhea" id="RHEA-COMP:11604"/>
        <dbReference type="ChEBI" id="CHEBI:15378"/>
        <dbReference type="ChEBI" id="CHEBI:29999"/>
        <dbReference type="ChEBI" id="CHEBI:30616"/>
        <dbReference type="ChEBI" id="CHEBI:83421"/>
        <dbReference type="ChEBI" id="CHEBI:456216"/>
        <dbReference type="EC" id="2.7.11.1"/>
    </reaction>
</comment>
<reference evidence="10" key="1">
    <citation type="submission" date="2018-01" db="EMBL/GenBank/DDBJ databases">
        <authorList>
            <person name="Mao J.F."/>
        </authorList>
    </citation>
    <scope>NUCLEOTIDE SEQUENCE</scope>
    <source>
        <strain evidence="10">Huo1</strain>
        <tissue evidence="10">Leaf</tissue>
    </source>
</reference>
<evidence type="ECO:0000259" key="8">
    <source>
        <dbReference type="Pfam" id="PF13947"/>
    </source>
</evidence>
<keyword evidence="11" id="KW-1185">Reference proteome</keyword>
<dbReference type="InterPro" id="IPR025287">
    <property type="entry name" value="WAK_GUB"/>
</dbReference>
<feature type="domain" description="Wall-associated receptor kinase galacturonan-binding" evidence="8">
    <location>
        <begin position="40"/>
        <end position="107"/>
    </location>
</feature>
<dbReference type="GO" id="GO:0004674">
    <property type="term" value="F:protein serine/threonine kinase activity"/>
    <property type="evidence" value="ECO:0007669"/>
    <property type="project" value="UniProtKB-EC"/>
</dbReference>
<feature type="signal peptide" evidence="7">
    <location>
        <begin position="1"/>
        <end position="17"/>
    </location>
</feature>
<dbReference type="Proteomes" id="UP000298416">
    <property type="component" value="Unassembled WGS sequence"/>
</dbReference>
<proteinExistence type="predicted"/>
<evidence type="ECO:0000313" key="11">
    <source>
        <dbReference type="Proteomes" id="UP000298416"/>
    </source>
</evidence>
<dbReference type="PANTHER" id="PTHR33138:SF87">
    <property type="entry name" value="WALL-ASSOCIATED RECEPTOR KINASE, GALACTURONAN-BINDING DOMAIN-CONTAINING PROTEIN"/>
    <property type="match status" value="1"/>
</dbReference>
<gene>
    <name evidence="10" type="ORF">SASPL_146828</name>
</gene>
<evidence type="ECO:0000256" key="1">
    <source>
        <dbReference type="ARBA" id="ARBA00004167"/>
    </source>
</evidence>
<comment type="subcellular location">
    <subcellularLocation>
        <location evidence="1">Membrane</location>
        <topology evidence="1">Single-pass membrane protein</topology>
    </subcellularLocation>
</comment>
<evidence type="ECO:0000256" key="6">
    <source>
        <dbReference type="ARBA" id="ARBA00048679"/>
    </source>
</evidence>
<keyword evidence="4" id="KW-0325">Glycoprotein</keyword>
<name>A0A8X8WEC4_SALSN</name>
<dbReference type="InterPro" id="IPR032872">
    <property type="entry name" value="WAK_assoc_C"/>
</dbReference>
<evidence type="ECO:0000313" key="10">
    <source>
        <dbReference type="EMBL" id="KAG6392604.1"/>
    </source>
</evidence>
<evidence type="ECO:0000256" key="4">
    <source>
        <dbReference type="ARBA" id="ARBA00023180"/>
    </source>
</evidence>
<dbReference type="Pfam" id="PF13947">
    <property type="entry name" value="GUB_WAK_bind"/>
    <property type="match status" value="1"/>
</dbReference>
<evidence type="ECO:0000259" key="9">
    <source>
        <dbReference type="Pfam" id="PF14380"/>
    </source>
</evidence>
<sequence length="270" mass="29468">MNSRTFSWLSFLHVVFTIKFLILLQSLDASSSSAEFYKTCGNTFSCGDTISGIGYPFRRQTDPIYCGHPNLALTCDGRSNATTIDIMSMTYRVLRIDQSTQTMRIVREDLMEGPCPQEMVNTTLDYSLFDYAGSYANFTFLYGCPASNFPGLSLTPCGRSGYSGVYVFPGTQGPGKCNASVIVPVLLGVEGGGGAENATRTTLNQVVQQGFEVRWKIDGKSCSDCTESKGRCGYDVGTNQTSCFCPDAPYVADTCTMLRGMRLNAIQFLT</sequence>
<accession>A0A8X8WEC4</accession>
<organism evidence="10">
    <name type="scientific">Salvia splendens</name>
    <name type="common">Scarlet sage</name>
    <dbReference type="NCBI Taxonomy" id="180675"/>
    <lineage>
        <taxon>Eukaryota</taxon>
        <taxon>Viridiplantae</taxon>
        <taxon>Streptophyta</taxon>
        <taxon>Embryophyta</taxon>
        <taxon>Tracheophyta</taxon>
        <taxon>Spermatophyta</taxon>
        <taxon>Magnoliopsida</taxon>
        <taxon>eudicotyledons</taxon>
        <taxon>Gunneridae</taxon>
        <taxon>Pentapetalae</taxon>
        <taxon>asterids</taxon>
        <taxon>lamiids</taxon>
        <taxon>Lamiales</taxon>
        <taxon>Lamiaceae</taxon>
        <taxon>Nepetoideae</taxon>
        <taxon>Mentheae</taxon>
        <taxon>Salviinae</taxon>
        <taxon>Salvia</taxon>
        <taxon>Salvia subgen. Calosphace</taxon>
        <taxon>core Calosphace</taxon>
    </lineage>
</organism>
<comment type="caution">
    <text evidence="10">The sequence shown here is derived from an EMBL/GenBank/DDBJ whole genome shotgun (WGS) entry which is preliminary data.</text>
</comment>
<keyword evidence="3 7" id="KW-0732">Signal</keyword>
<dbReference type="Pfam" id="PF14380">
    <property type="entry name" value="WAK_assoc"/>
    <property type="match status" value="1"/>
</dbReference>
<feature type="chain" id="PRO_5036444395" description="non-specific serine/threonine protein kinase" evidence="7">
    <location>
        <begin position="18"/>
        <end position="270"/>
    </location>
</feature>
<comment type="catalytic activity">
    <reaction evidence="5">
        <text>L-threonyl-[protein] + ATP = O-phospho-L-threonyl-[protein] + ADP + H(+)</text>
        <dbReference type="Rhea" id="RHEA:46608"/>
        <dbReference type="Rhea" id="RHEA-COMP:11060"/>
        <dbReference type="Rhea" id="RHEA-COMP:11605"/>
        <dbReference type="ChEBI" id="CHEBI:15378"/>
        <dbReference type="ChEBI" id="CHEBI:30013"/>
        <dbReference type="ChEBI" id="CHEBI:30616"/>
        <dbReference type="ChEBI" id="CHEBI:61977"/>
        <dbReference type="ChEBI" id="CHEBI:456216"/>
        <dbReference type="EC" id="2.7.11.1"/>
    </reaction>
</comment>
<dbReference type="EMBL" id="PNBA02000018">
    <property type="protein sequence ID" value="KAG6392604.1"/>
    <property type="molecule type" value="Genomic_DNA"/>
</dbReference>
<reference evidence="10" key="2">
    <citation type="submission" date="2020-08" db="EMBL/GenBank/DDBJ databases">
        <title>Plant Genome Project.</title>
        <authorList>
            <person name="Zhang R.-G."/>
        </authorList>
    </citation>
    <scope>NUCLEOTIDE SEQUENCE</scope>
    <source>
        <strain evidence="10">Huo1</strain>
        <tissue evidence="10">Leaf</tissue>
    </source>
</reference>
<evidence type="ECO:0000256" key="2">
    <source>
        <dbReference type="ARBA" id="ARBA00012513"/>
    </source>
</evidence>
<protein>
    <recommendedName>
        <fullName evidence="2">non-specific serine/threonine protein kinase</fullName>
        <ecNumber evidence="2">2.7.11.1</ecNumber>
    </recommendedName>
</protein>
<dbReference type="GO" id="GO:0030247">
    <property type="term" value="F:polysaccharide binding"/>
    <property type="evidence" value="ECO:0007669"/>
    <property type="project" value="InterPro"/>
</dbReference>
<dbReference type="AlphaFoldDB" id="A0A8X8WEC4"/>
<evidence type="ECO:0000256" key="5">
    <source>
        <dbReference type="ARBA" id="ARBA00047899"/>
    </source>
</evidence>
<dbReference type="PANTHER" id="PTHR33138">
    <property type="entry name" value="OS01G0690200 PROTEIN"/>
    <property type="match status" value="1"/>
</dbReference>
<evidence type="ECO:0000256" key="3">
    <source>
        <dbReference type="ARBA" id="ARBA00022729"/>
    </source>
</evidence>
<dbReference type="EC" id="2.7.11.1" evidence="2"/>
<evidence type="ECO:0000256" key="7">
    <source>
        <dbReference type="SAM" id="SignalP"/>
    </source>
</evidence>
<feature type="domain" description="Wall-associated receptor kinase C-terminal" evidence="9">
    <location>
        <begin position="174"/>
        <end position="247"/>
    </location>
</feature>
<dbReference type="GO" id="GO:0016020">
    <property type="term" value="C:membrane"/>
    <property type="evidence" value="ECO:0007669"/>
    <property type="project" value="UniProtKB-SubCell"/>
</dbReference>